<evidence type="ECO:0000256" key="3">
    <source>
        <dbReference type="ARBA" id="ARBA00022777"/>
    </source>
</evidence>
<dbReference type="GO" id="GO:0005524">
    <property type="term" value="F:ATP binding"/>
    <property type="evidence" value="ECO:0007669"/>
    <property type="project" value="UniProtKB-UniRule"/>
</dbReference>
<evidence type="ECO:0000313" key="8">
    <source>
        <dbReference type="Proteomes" id="UP001328107"/>
    </source>
</evidence>
<dbReference type="Pfam" id="PF00069">
    <property type="entry name" value="Pkinase"/>
    <property type="match status" value="1"/>
</dbReference>
<dbReference type="InterPro" id="IPR050339">
    <property type="entry name" value="CC_SR_Kinase"/>
</dbReference>
<keyword evidence="1" id="KW-0808">Transferase</keyword>
<name>A0AAN4ZLW1_9BILA</name>
<keyword evidence="8" id="KW-1185">Reference proteome</keyword>
<dbReference type="PROSITE" id="PS50011">
    <property type="entry name" value="PROTEIN_KINASE_DOM"/>
    <property type="match status" value="1"/>
</dbReference>
<dbReference type="InterPro" id="IPR011009">
    <property type="entry name" value="Kinase-like_dom_sf"/>
</dbReference>
<dbReference type="Proteomes" id="UP001328107">
    <property type="component" value="Unassembled WGS sequence"/>
</dbReference>
<dbReference type="InterPro" id="IPR017441">
    <property type="entry name" value="Protein_kinase_ATP_BS"/>
</dbReference>
<keyword evidence="2 5" id="KW-0547">Nucleotide-binding</keyword>
<keyword evidence="3" id="KW-0418">Kinase</keyword>
<dbReference type="SUPFAM" id="SSF56112">
    <property type="entry name" value="Protein kinase-like (PK-like)"/>
    <property type="match status" value="1"/>
</dbReference>
<organism evidence="7 8">
    <name type="scientific">Pristionchus mayeri</name>
    <dbReference type="NCBI Taxonomy" id="1317129"/>
    <lineage>
        <taxon>Eukaryota</taxon>
        <taxon>Metazoa</taxon>
        <taxon>Ecdysozoa</taxon>
        <taxon>Nematoda</taxon>
        <taxon>Chromadorea</taxon>
        <taxon>Rhabditida</taxon>
        <taxon>Rhabditina</taxon>
        <taxon>Diplogasteromorpha</taxon>
        <taxon>Diplogasteroidea</taxon>
        <taxon>Neodiplogasteridae</taxon>
        <taxon>Pristionchus</taxon>
    </lineage>
</organism>
<dbReference type="GO" id="GO:0005737">
    <property type="term" value="C:cytoplasm"/>
    <property type="evidence" value="ECO:0007669"/>
    <property type="project" value="TreeGrafter"/>
</dbReference>
<feature type="domain" description="Protein kinase" evidence="6">
    <location>
        <begin position="269"/>
        <end position="426"/>
    </location>
</feature>
<evidence type="ECO:0000256" key="1">
    <source>
        <dbReference type="ARBA" id="ARBA00022679"/>
    </source>
</evidence>
<dbReference type="PROSITE" id="PS00107">
    <property type="entry name" value="PROTEIN_KINASE_ATP"/>
    <property type="match status" value="1"/>
</dbReference>
<protein>
    <recommendedName>
        <fullName evidence="6">Protein kinase domain-containing protein</fullName>
    </recommendedName>
</protein>
<sequence>MFGNGSLELLPNGTWIYQTDDGTHYYWYFNIPMRLYVKLNGQDMDAELPGESIACIATCGNAIYFYSDRKVYKAIYSASDGISVLIIRDMFDGEEFCSSGPCSRLNHKIYNLWDDPDTDGIDVSELKHEDLKLRRIHRGKAIYTGKIDLPENFHVSSVIFPKARTIGERVIVIEAPTRGSVIYSNDSSPFVYISSSNIIHVLDTSTMEFMPPMIINGFDGSCFVAGEYNGYFSLIFEKGDRYCLMISRLLNEKSEGAQIQFESTFLKEFKPRRILGQGSFGCVFETQNIMDELIYAVKRIPINRGDEMQTALSEVRMMAQLDHPGIIRYHHTWMENPPPGAQMKVDYTFITNLGESSCNYVSRNEICKTAYCIIIPCYLFLIHIRYCLILHNFRNLIIHSTALSYTFKCRYSANIQSIQHITNQIS</sequence>
<dbReference type="InterPro" id="IPR000719">
    <property type="entry name" value="Prot_kinase_dom"/>
</dbReference>
<keyword evidence="4 5" id="KW-0067">ATP-binding</keyword>
<evidence type="ECO:0000313" key="7">
    <source>
        <dbReference type="EMBL" id="GMR39390.1"/>
    </source>
</evidence>
<dbReference type="PANTHER" id="PTHR11042:SF91">
    <property type="entry name" value="EUKARYOTIC TRANSLATION INITIATION FACTOR 2-ALPHA KINASE"/>
    <property type="match status" value="1"/>
</dbReference>
<gene>
    <name evidence="7" type="ORF">PMAYCL1PPCAC_09585</name>
</gene>
<dbReference type="PANTHER" id="PTHR11042">
    <property type="entry name" value="EUKARYOTIC TRANSLATION INITIATION FACTOR 2-ALPHA KINASE EIF2-ALPHA KINASE -RELATED"/>
    <property type="match status" value="1"/>
</dbReference>
<evidence type="ECO:0000256" key="5">
    <source>
        <dbReference type="PROSITE-ProRule" id="PRU10141"/>
    </source>
</evidence>
<dbReference type="EMBL" id="BTRK01000002">
    <property type="protein sequence ID" value="GMR39390.1"/>
    <property type="molecule type" value="Genomic_DNA"/>
</dbReference>
<feature type="binding site" evidence="5">
    <location>
        <position position="298"/>
    </location>
    <ligand>
        <name>ATP</name>
        <dbReference type="ChEBI" id="CHEBI:30616"/>
    </ligand>
</feature>
<reference evidence="8" key="1">
    <citation type="submission" date="2022-10" db="EMBL/GenBank/DDBJ databases">
        <title>Genome assembly of Pristionchus species.</title>
        <authorList>
            <person name="Yoshida K."/>
            <person name="Sommer R.J."/>
        </authorList>
    </citation>
    <scope>NUCLEOTIDE SEQUENCE [LARGE SCALE GENOMIC DNA]</scope>
    <source>
        <strain evidence="8">RS5460</strain>
    </source>
</reference>
<dbReference type="GO" id="GO:0004694">
    <property type="term" value="F:eukaryotic translation initiation factor 2alpha kinase activity"/>
    <property type="evidence" value="ECO:0007669"/>
    <property type="project" value="TreeGrafter"/>
</dbReference>
<evidence type="ECO:0000259" key="6">
    <source>
        <dbReference type="PROSITE" id="PS50011"/>
    </source>
</evidence>
<dbReference type="GO" id="GO:0005634">
    <property type="term" value="C:nucleus"/>
    <property type="evidence" value="ECO:0007669"/>
    <property type="project" value="TreeGrafter"/>
</dbReference>
<dbReference type="Gene3D" id="3.30.200.20">
    <property type="entry name" value="Phosphorylase Kinase, domain 1"/>
    <property type="match status" value="1"/>
</dbReference>
<dbReference type="AlphaFoldDB" id="A0AAN4ZLW1"/>
<evidence type="ECO:0000256" key="4">
    <source>
        <dbReference type="ARBA" id="ARBA00022840"/>
    </source>
</evidence>
<comment type="caution">
    <text evidence="7">The sequence shown here is derived from an EMBL/GenBank/DDBJ whole genome shotgun (WGS) entry which is preliminary data.</text>
</comment>
<accession>A0AAN4ZLW1</accession>
<proteinExistence type="predicted"/>
<evidence type="ECO:0000256" key="2">
    <source>
        <dbReference type="ARBA" id="ARBA00022741"/>
    </source>
</evidence>